<dbReference type="Proteomes" id="UP001144673">
    <property type="component" value="Unassembled WGS sequence"/>
</dbReference>
<organism evidence="2 3">
    <name type="scientific">Akanthomyces muscarius</name>
    <name type="common">Entomopathogenic fungus</name>
    <name type="synonym">Lecanicillium muscarium</name>
    <dbReference type="NCBI Taxonomy" id="2231603"/>
    <lineage>
        <taxon>Eukaryota</taxon>
        <taxon>Fungi</taxon>
        <taxon>Dikarya</taxon>
        <taxon>Ascomycota</taxon>
        <taxon>Pezizomycotina</taxon>
        <taxon>Sordariomycetes</taxon>
        <taxon>Hypocreomycetidae</taxon>
        <taxon>Hypocreales</taxon>
        <taxon>Cordycipitaceae</taxon>
        <taxon>Akanthomyces</taxon>
    </lineage>
</organism>
<dbReference type="GeneID" id="80894715"/>
<proteinExistence type="predicted"/>
<evidence type="ECO:0000313" key="2">
    <source>
        <dbReference type="EMBL" id="KAJ4161520.1"/>
    </source>
</evidence>
<dbReference type="RefSeq" id="XP_056057904.1">
    <property type="nucleotide sequence ID" value="XM_056199457.1"/>
</dbReference>
<protein>
    <submittedName>
        <fullName evidence="2">Uncharacterized protein</fullName>
    </submittedName>
</protein>
<sequence>MFLAPTKALVVEATWNQGVATRLRLLQTLPVTVTGIDDVKLAPPNWENLTVSAANLLAYDDGQLDQFLTEHGFSNLPNLPGVLELSTSDRPWLTGRICQRLDQHGDKSDSETVDANELAQRITDLAQKPAGLRSMKPDDRRLSRSNMPTTKTTKTCAVRGSCKMAVTPLAHCRSCGTFALSPKAPQRRPLL</sequence>
<gene>
    <name evidence="2" type="ORF">LMH87_007556</name>
</gene>
<comment type="caution">
    <text evidence="2">The sequence shown here is derived from an EMBL/GenBank/DDBJ whole genome shotgun (WGS) entry which is preliminary data.</text>
</comment>
<keyword evidence="3" id="KW-1185">Reference proteome</keyword>
<evidence type="ECO:0000313" key="3">
    <source>
        <dbReference type="Proteomes" id="UP001144673"/>
    </source>
</evidence>
<dbReference type="KEGG" id="amus:LMH87_007556"/>
<reference evidence="2" key="1">
    <citation type="journal article" date="2023" name="Access Microbiol">
        <title>De-novo genome assembly for Akanthomyces muscarius, a biocontrol agent of insect agricultural pests.</title>
        <authorList>
            <person name="Erdos Z."/>
            <person name="Studholme D.J."/>
            <person name="Raymond B."/>
            <person name="Sharma M."/>
        </authorList>
    </citation>
    <scope>NUCLEOTIDE SEQUENCE</scope>
    <source>
        <strain evidence="2">Ve6</strain>
    </source>
</reference>
<accession>A0A9W8QJZ9</accession>
<dbReference type="AlphaFoldDB" id="A0A9W8QJZ9"/>
<name>A0A9W8QJZ9_AKAMU</name>
<feature type="region of interest" description="Disordered" evidence="1">
    <location>
        <begin position="130"/>
        <end position="150"/>
    </location>
</feature>
<dbReference type="EMBL" id="JAJHUN010000002">
    <property type="protein sequence ID" value="KAJ4161520.1"/>
    <property type="molecule type" value="Genomic_DNA"/>
</dbReference>
<evidence type="ECO:0000256" key="1">
    <source>
        <dbReference type="SAM" id="MobiDB-lite"/>
    </source>
</evidence>